<dbReference type="Proteomes" id="UP000183071">
    <property type="component" value="Unassembled WGS sequence"/>
</dbReference>
<evidence type="ECO:0000313" key="3">
    <source>
        <dbReference type="EMBL" id="KOY52431.1"/>
    </source>
</evidence>
<dbReference type="PATRIC" id="fig|1300348.6.peg.1992"/>
<accession>A0A0M9CGY6</accession>
<dbReference type="EMBL" id="FNUE01000002">
    <property type="protein sequence ID" value="SEE45393.1"/>
    <property type="molecule type" value="Genomic_DNA"/>
</dbReference>
<comment type="caution">
    <text evidence="3">The sequence shown here is derived from an EMBL/GenBank/DDBJ whole genome shotgun (WGS) entry which is preliminary data.</text>
</comment>
<sequence>MSLRYRITKRNNSLKNNTEQYILQAVNTGTIELDYISKLISEECSLHEVDVKAVLIALGLKLEFFLTDGKIVELGDIGRFKMGFNGTASNDPNTLTPKRNIKKYHINYQPSKKLKQRLKAGVDTYKEGRRG</sequence>
<gene>
    <name evidence="3" type="ORF">I602_1991</name>
    <name evidence="4" type="ORF">SAMN05444353_1762</name>
</gene>
<dbReference type="EMBL" id="LGBR01000001">
    <property type="protein sequence ID" value="KOY52431.1"/>
    <property type="molecule type" value="Genomic_DNA"/>
</dbReference>
<keyword evidence="6" id="KW-1185">Reference proteome</keyword>
<evidence type="ECO:0000313" key="4">
    <source>
        <dbReference type="EMBL" id="SEE45393.1"/>
    </source>
</evidence>
<reference evidence="4 6" key="2">
    <citation type="submission" date="2016-10" db="EMBL/GenBank/DDBJ databases">
        <authorList>
            <person name="Varghese N."/>
            <person name="Submissions S."/>
        </authorList>
    </citation>
    <scope>NUCLEOTIDE SEQUENCE [LARGE SCALE GENOMIC DNA]</scope>
    <source>
        <strain evidence="4 6">DSW-5</strain>
    </source>
</reference>
<reference evidence="3 5" key="1">
    <citation type="submission" date="2015-07" db="EMBL/GenBank/DDBJ databases">
        <title>Genome of Polaribacter dokdonenesis DSW-5, isolated from seawater off Dokdo in Korea.</title>
        <authorList>
            <person name="Yoon K."/>
            <person name="Song J.Y."/>
            <person name="Kim J.F."/>
        </authorList>
    </citation>
    <scope>NUCLEOTIDE SEQUENCE [LARGE SCALE GENOMIC DNA]</scope>
    <source>
        <strain evidence="3 5">DSW-5</strain>
    </source>
</reference>
<dbReference type="InterPro" id="IPR041607">
    <property type="entry name" value="HU-HIG"/>
</dbReference>
<organism evidence="3 5">
    <name type="scientific">Polaribacter dokdonensis DSW-5</name>
    <dbReference type="NCBI Taxonomy" id="1300348"/>
    <lineage>
        <taxon>Bacteria</taxon>
        <taxon>Pseudomonadati</taxon>
        <taxon>Bacteroidota</taxon>
        <taxon>Flavobacteriia</taxon>
        <taxon>Flavobacteriales</taxon>
        <taxon>Flavobacteriaceae</taxon>
    </lineage>
</organism>
<dbReference type="GO" id="GO:0003677">
    <property type="term" value="F:DNA binding"/>
    <property type="evidence" value="ECO:0007669"/>
    <property type="project" value="UniProtKB-KW"/>
</dbReference>
<dbReference type="InterPro" id="IPR010992">
    <property type="entry name" value="IHF-like_DNA-bd_dom_sf"/>
</dbReference>
<dbReference type="SUPFAM" id="SSF47729">
    <property type="entry name" value="IHF-like DNA-binding proteins"/>
    <property type="match status" value="1"/>
</dbReference>
<dbReference type="OrthoDB" id="9809801at2"/>
<feature type="domain" description="HU" evidence="2">
    <location>
        <begin position="1"/>
        <end position="120"/>
    </location>
</feature>
<proteinExistence type="predicted"/>
<protein>
    <submittedName>
        <fullName evidence="4">DNA-binding protein, histone-like, putative</fullName>
    </submittedName>
</protein>
<keyword evidence="1 4" id="KW-0238">DNA-binding</keyword>
<evidence type="ECO:0000259" key="2">
    <source>
        <dbReference type="Pfam" id="PF18291"/>
    </source>
</evidence>
<dbReference type="RefSeq" id="WP_053974533.1">
    <property type="nucleotide sequence ID" value="NZ_FNUE01000002.1"/>
</dbReference>
<evidence type="ECO:0000313" key="5">
    <source>
        <dbReference type="Proteomes" id="UP000037716"/>
    </source>
</evidence>
<dbReference type="Proteomes" id="UP000037716">
    <property type="component" value="Unassembled WGS sequence"/>
</dbReference>
<dbReference type="AlphaFoldDB" id="A0A0M9CGY6"/>
<evidence type="ECO:0000313" key="6">
    <source>
        <dbReference type="Proteomes" id="UP000183071"/>
    </source>
</evidence>
<dbReference type="STRING" id="1300348.I602_1991"/>
<name>A0A0M9CGY6_9FLAO</name>
<evidence type="ECO:0000256" key="1">
    <source>
        <dbReference type="ARBA" id="ARBA00023125"/>
    </source>
</evidence>
<dbReference type="Pfam" id="PF18291">
    <property type="entry name" value="HU-HIG"/>
    <property type="match status" value="1"/>
</dbReference>